<gene>
    <name evidence="2" type="ORF">J4H85_02065</name>
</gene>
<evidence type="ECO:0000256" key="1">
    <source>
        <dbReference type="SAM" id="Phobius"/>
    </source>
</evidence>
<name>A0A939TTK2_9MICO</name>
<keyword evidence="3" id="KW-1185">Reference proteome</keyword>
<feature type="transmembrane region" description="Helical" evidence="1">
    <location>
        <begin position="7"/>
        <end position="29"/>
    </location>
</feature>
<comment type="caution">
    <text evidence="2">The sequence shown here is derived from an EMBL/GenBank/DDBJ whole genome shotgun (WGS) entry which is preliminary data.</text>
</comment>
<dbReference type="AlphaFoldDB" id="A0A939TTK2"/>
<protein>
    <submittedName>
        <fullName evidence="2">Uncharacterized protein</fullName>
    </submittedName>
</protein>
<evidence type="ECO:0000313" key="2">
    <source>
        <dbReference type="EMBL" id="MBO2988785.1"/>
    </source>
</evidence>
<sequence>MSAIAIACFIGSAVIIWGGLVASVIFLSMKPSVEVYPDGGIDADGTEE</sequence>
<reference evidence="2" key="1">
    <citation type="submission" date="2021-03" db="EMBL/GenBank/DDBJ databases">
        <title>Leucobacter chromiisoli sp. nov., isolated from chromium-containing soil of chemical plant.</title>
        <authorList>
            <person name="Xu Z."/>
        </authorList>
    </citation>
    <scope>NUCLEOTIDE SEQUENCE</scope>
    <source>
        <strain evidence="2">K 70/01</strain>
    </source>
</reference>
<keyword evidence="1" id="KW-1133">Transmembrane helix</keyword>
<organism evidence="2 3">
    <name type="scientific">Leucobacter tardus</name>
    <dbReference type="NCBI Taxonomy" id="501483"/>
    <lineage>
        <taxon>Bacteria</taxon>
        <taxon>Bacillati</taxon>
        <taxon>Actinomycetota</taxon>
        <taxon>Actinomycetes</taxon>
        <taxon>Micrococcales</taxon>
        <taxon>Microbacteriaceae</taxon>
        <taxon>Leucobacter</taxon>
    </lineage>
</organism>
<proteinExistence type="predicted"/>
<dbReference type="EMBL" id="JAGFBF010000001">
    <property type="protein sequence ID" value="MBO2988785.1"/>
    <property type="molecule type" value="Genomic_DNA"/>
</dbReference>
<accession>A0A939TTK2</accession>
<keyword evidence="1" id="KW-0472">Membrane</keyword>
<dbReference type="Proteomes" id="UP000668403">
    <property type="component" value="Unassembled WGS sequence"/>
</dbReference>
<dbReference type="RefSeq" id="WP_208236411.1">
    <property type="nucleotide sequence ID" value="NZ_BAAAQU010000001.1"/>
</dbReference>
<evidence type="ECO:0000313" key="3">
    <source>
        <dbReference type="Proteomes" id="UP000668403"/>
    </source>
</evidence>
<keyword evidence="1" id="KW-0812">Transmembrane</keyword>